<evidence type="ECO:0000313" key="15">
    <source>
        <dbReference type="EMBL" id="KAA8572887.1"/>
    </source>
</evidence>
<dbReference type="PROSITE" id="PS50011">
    <property type="entry name" value="PROTEIN_KINASE_DOM"/>
    <property type="match status" value="1"/>
</dbReference>
<evidence type="ECO:0000256" key="5">
    <source>
        <dbReference type="ARBA" id="ARBA00022741"/>
    </source>
</evidence>
<dbReference type="GO" id="GO:0005524">
    <property type="term" value="F:ATP binding"/>
    <property type="evidence" value="ECO:0007669"/>
    <property type="project" value="UniProtKB-UniRule"/>
</dbReference>
<keyword evidence="4" id="KW-0808">Transferase</keyword>
<comment type="subcellular location">
    <subcellularLocation>
        <location evidence="1">Nucleus</location>
    </subcellularLocation>
</comment>
<dbReference type="InterPro" id="IPR011009">
    <property type="entry name" value="Kinase-like_dom_sf"/>
</dbReference>
<evidence type="ECO:0000256" key="2">
    <source>
        <dbReference type="ARBA" id="ARBA00006485"/>
    </source>
</evidence>
<dbReference type="GO" id="GO:0004693">
    <property type="term" value="F:cyclin-dependent protein serine/threonine kinase activity"/>
    <property type="evidence" value="ECO:0007669"/>
    <property type="project" value="UniProtKB-EC"/>
</dbReference>
<evidence type="ECO:0000256" key="7">
    <source>
        <dbReference type="ARBA" id="ARBA00022840"/>
    </source>
</evidence>
<evidence type="ECO:0000256" key="8">
    <source>
        <dbReference type="ARBA" id="ARBA00023242"/>
    </source>
</evidence>
<dbReference type="VEuPathDB" id="FungiDB:MFRU_003g00230"/>
<accession>A0A5M9JW40</accession>
<feature type="domain" description="Protein kinase" evidence="14">
    <location>
        <begin position="1"/>
        <end position="301"/>
    </location>
</feature>
<evidence type="ECO:0000313" key="16">
    <source>
        <dbReference type="Proteomes" id="UP000322873"/>
    </source>
</evidence>
<proteinExistence type="inferred from homology"/>
<keyword evidence="13" id="KW-0472">Membrane</keyword>
<comment type="catalytic activity">
    <reaction evidence="9">
        <text>L-threonyl-[protein] + ATP = O-phospho-L-threonyl-[protein] + ADP + H(+)</text>
        <dbReference type="Rhea" id="RHEA:46608"/>
        <dbReference type="Rhea" id="RHEA-COMP:11060"/>
        <dbReference type="Rhea" id="RHEA-COMP:11605"/>
        <dbReference type="ChEBI" id="CHEBI:15378"/>
        <dbReference type="ChEBI" id="CHEBI:30013"/>
        <dbReference type="ChEBI" id="CHEBI:30616"/>
        <dbReference type="ChEBI" id="CHEBI:61977"/>
        <dbReference type="ChEBI" id="CHEBI:456216"/>
        <dbReference type="EC" id="2.7.11.22"/>
    </reaction>
</comment>
<name>A0A5M9JW40_MONFR</name>
<evidence type="ECO:0000256" key="3">
    <source>
        <dbReference type="ARBA" id="ARBA00022527"/>
    </source>
</evidence>
<feature type="binding site" evidence="11">
    <location>
        <position position="27"/>
    </location>
    <ligand>
        <name>ATP</name>
        <dbReference type="ChEBI" id="CHEBI:30616"/>
    </ligand>
</feature>
<keyword evidence="5 11" id="KW-0547">Nucleotide-binding</keyword>
<dbReference type="Gene3D" id="3.30.200.20">
    <property type="entry name" value="Phosphorylase Kinase, domain 1"/>
    <property type="match status" value="1"/>
</dbReference>
<dbReference type="Gene3D" id="1.10.510.10">
    <property type="entry name" value="Transferase(Phosphotransferase) domain 1"/>
    <property type="match status" value="1"/>
</dbReference>
<dbReference type="InterPro" id="IPR000719">
    <property type="entry name" value="Prot_kinase_dom"/>
</dbReference>
<dbReference type="GO" id="GO:0005634">
    <property type="term" value="C:nucleus"/>
    <property type="evidence" value="ECO:0007669"/>
    <property type="project" value="UniProtKB-SubCell"/>
</dbReference>
<dbReference type="Pfam" id="PF00069">
    <property type="entry name" value="Pkinase"/>
    <property type="match status" value="1"/>
</dbReference>
<evidence type="ECO:0000256" key="10">
    <source>
        <dbReference type="ARBA" id="ARBA00048367"/>
    </source>
</evidence>
<evidence type="ECO:0000256" key="6">
    <source>
        <dbReference type="ARBA" id="ARBA00022777"/>
    </source>
</evidence>
<dbReference type="SMART" id="SM00220">
    <property type="entry name" value="S_TKc"/>
    <property type="match status" value="1"/>
</dbReference>
<dbReference type="FunFam" id="1.10.510.10:FF:000562">
    <property type="entry name" value="Serine/threonine-protein kinase bur1"/>
    <property type="match status" value="1"/>
</dbReference>
<evidence type="ECO:0000259" key="14">
    <source>
        <dbReference type="PROSITE" id="PS50011"/>
    </source>
</evidence>
<sequence length="593" mass="66548">MGKIGEGTFGEVHKAKSKKTGMVVALKKILMINEKDGFPITALREIKTLKLLSHTNVLSLEEMAVEHPQKNTDKKKKAIMYMVTPYFDHDLSGLLKNPNIHFTEPQIKCYMLQLLEGMRFIHDNHILHRDIKAANILINNKGILQIADFGLARHYNEPVPVAGKGNGVASAHYTVVVVTRWYRPPELFLELQNYTPAIDIWELVVFLAKCSLGSQFSKARAKNSSLNLFFDLCGTPNEENMPGWRSLPKAQGLNFSPPRPSTLAQRFREQGSGAISLLQELLRLDWKKRTNAIDALKHPYFRNTPLPLKPHEIPILESSHEFDSKQHRGQKQAPPPPKGGDVGMGPDQWDRNGSGAGYDNYASHRSHQNGRYPPTHGGYRNGGPPPPSYEDRKPAWRRDDRDRISMVIDLGPKILMVAAIAIVITHPFPAVGQEEAVGMSIRTSPATIRTDEHETTAFHEMIVHHEMTAETIAQDTATELDTNMTVEVRVIVEVVLAVLIMIGFGLVLGFGCIILALLVFFSIKGRGRDAYSTKEWIGAGYWLAVWQLSNKQAYDFFNPYIYSAGKTGLVFITGGWVEPWKDDRSMLLVEEIT</sequence>
<dbReference type="PROSITE" id="PS00108">
    <property type="entry name" value="PROTEIN_KINASE_ST"/>
    <property type="match status" value="1"/>
</dbReference>
<keyword evidence="16" id="KW-1185">Reference proteome</keyword>
<evidence type="ECO:0000256" key="1">
    <source>
        <dbReference type="ARBA" id="ARBA00004123"/>
    </source>
</evidence>
<evidence type="ECO:0000256" key="12">
    <source>
        <dbReference type="SAM" id="MobiDB-lite"/>
    </source>
</evidence>
<dbReference type="PANTHER" id="PTHR24056:SF233">
    <property type="entry name" value="CYCLIN-DEPENDENT KINASE 9"/>
    <property type="match status" value="1"/>
</dbReference>
<keyword evidence="13" id="KW-0812">Transmembrane</keyword>
<reference evidence="15 16" key="1">
    <citation type="submission" date="2019-06" db="EMBL/GenBank/DDBJ databases">
        <title>Genome Sequence of the Brown Rot Fungal Pathogen Monilinia fructicola.</title>
        <authorList>
            <person name="De Miccolis Angelini R.M."/>
            <person name="Landi L."/>
            <person name="Abate D."/>
            <person name="Pollastro S."/>
            <person name="Romanazzi G."/>
            <person name="Faretra F."/>
        </authorList>
    </citation>
    <scope>NUCLEOTIDE SEQUENCE [LARGE SCALE GENOMIC DNA]</scope>
    <source>
        <strain evidence="15 16">Mfrc123</strain>
    </source>
</reference>
<dbReference type="EMBL" id="VICG01000004">
    <property type="protein sequence ID" value="KAA8572887.1"/>
    <property type="molecule type" value="Genomic_DNA"/>
</dbReference>
<dbReference type="InterPro" id="IPR017441">
    <property type="entry name" value="Protein_kinase_ATP_BS"/>
</dbReference>
<dbReference type="AlphaFoldDB" id="A0A5M9JW40"/>
<evidence type="ECO:0000256" key="13">
    <source>
        <dbReference type="SAM" id="Phobius"/>
    </source>
</evidence>
<dbReference type="SUPFAM" id="SSF56112">
    <property type="entry name" value="Protein kinase-like (PK-like)"/>
    <property type="match status" value="1"/>
</dbReference>
<dbReference type="PANTHER" id="PTHR24056">
    <property type="entry name" value="CELL DIVISION PROTEIN KINASE"/>
    <property type="match status" value="1"/>
</dbReference>
<feature type="region of interest" description="Disordered" evidence="12">
    <location>
        <begin position="321"/>
        <end position="397"/>
    </location>
</feature>
<comment type="similarity">
    <text evidence="2">Belongs to the protein kinase superfamily. CMGC Ser/Thr protein kinase family. CDC2/CDKX subfamily.</text>
</comment>
<protein>
    <recommendedName>
        <fullName evidence="14">Protein kinase domain-containing protein</fullName>
    </recommendedName>
</protein>
<evidence type="ECO:0000256" key="4">
    <source>
        <dbReference type="ARBA" id="ARBA00022679"/>
    </source>
</evidence>
<keyword evidence="7 11" id="KW-0067">ATP-binding</keyword>
<dbReference type="PROSITE" id="PS00107">
    <property type="entry name" value="PROTEIN_KINASE_ATP"/>
    <property type="match status" value="1"/>
</dbReference>
<comment type="caution">
    <text evidence="15">The sequence shown here is derived from an EMBL/GenBank/DDBJ whole genome shotgun (WGS) entry which is preliminary data.</text>
</comment>
<evidence type="ECO:0000256" key="11">
    <source>
        <dbReference type="PROSITE-ProRule" id="PRU10141"/>
    </source>
</evidence>
<evidence type="ECO:0000256" key="9">
    <source>
        <dbReference type="ARBA" id="ARBA00047811"/>
    </source>
</evidence>
<organism evidence="15 16">
    <name type="scientific">Monilinia fructicola</name>
    <name type="common">Brown rot fungus</name>
    <name type="synonym">Ciboria fructicola</name>
    <dbReference type="NCBI Taxonomy" id="38448"/>
    <lineage>
        <taxon>Eukaryota</taxon>
        <taxon>Fungi</taxon>
        <taxon>Dikarya</taxon>
        <taxon>Ascomycota</taxon>
        <taxon>Pezizomycotina</taxon>
        <taxon>Leotiomycetes</taxon>
        <taxon>Helotiales</taxon>
        <taxon>Sclerotiniaceae</taxon>
        <taxon>Monilinia</taxon>
    </lineage>
</organism>
<comment type="catalytic activity">
    <reaction evidence="10">
        <text>L-seryl-[protein] + ATP = O-phospho-L-seryl-[protein] + ADP + H(+)</text>
        <dbReference type="Rhea" id="RHEA:17989"/>
        <dbReference type="Rhea" id="RHEA-COMP:9863"/>
        <dbReference type="Rhea" id="RHEA-COMP:11604"/>
        <dbReference type="ChEBI" id="CHEBI:15378"/>
        <dbReference type="ChEBI" id="CHEBI:29999"/>
        <dbReference type="ChEBI" id="CHEBI:30616"/>
        <dbReference type="ChEBI" id="CHEBI:83421"/>
        <dbReference type="ChEBI" id="CHEBI:456216"/>
        <dbReference type="EC" id="2.7.11.22"/>
    </reaction>
</comment>
<keyword evidence="8" id="KW-0539">Nucleus</keyword>
<feature type="transmembrane region" description="Helical" evidence="13">
    <location>
        <begin position="494"/>
        <end position="521"/>
    </location>
</feature>
<dbReference type="InterPro" id="IPR008271">
    <property type="entry name" value="Ser/Thr_kinase_AS"/>
</dbReference>
<dbReference type="Proteomes" id="UP000322873">
    <property type="component" value="Unassembled WGS sequence"/>
</dbReference>
<gene>
    <name evidence="15" type="ORF">EYC84_003452</name>
</gene>
<dbReference type="InterPro" id="IPR050108">
    <property type="entry name" value="CDK"/>
</dbReference>
<keyword evidence="6" id="KW-0418">Kinase</keyword>
<keyword evidence="3" id="KW-0723">Serine/threonine-protein kinase</keyword>
<keyword evidence="13" id="KW-1133">Transmembrane helix</keyword>